<organism evidence="5 6">
    <name type="scientific">Oceanobacillus locisalsi</name>
    <dbReference type="NCBI Taxonomy" id="546107"/>
    <lineage>
        <taxon>Bacteria</taxon>
        <taxon>Bacillati</taxon>
        <taxon>Bacillota</taxon>
        <taxon>Bacilli</taxon>
        <taxon>Bacillales</taxon>
        <taxon>Bacillaceae</taxon>
        <taxon>Oceanobacillus</taxon>
    </lineage>
</organism>
<proteinExistence type="inferred from homology"/>
<accession>A0ABW3NDS6</accession>
<dbReference type="PANTHER" id="PTHR42840:SF3">
    <property type="entry name" value="BINDING ROSSMANN FOLD OXIDOREDUCTASE, PUTATIVE (AFU_ORTHOLOGUE AFUA_2G10240)-RELATED"/>
    <property type="match status" value="1"/>
</dbReference>
<keyword evidence="2 5" id="KW-0560">Oxidoreductase</keyword>
<dbReference type="NCBIfam" id="TIGR04380">
    <property type="entry name" value="myo_inos_iolG"/>
    <property type="match status" value="1"/>
</dbReference>
<dbReference type="SUPFAM" id="SSF51735">
    <property type="entry name" value="NAD(P)-binding Rossmann-fold domains"/>
    <property type="match status" value="1"/>
</dbReference>
<feature type="domain" description="Gfo/Idh/MocA-like oxidoreductase N-terminal" evidence="3">
    <location>
        <begin position="5"/>
        <end position="123"/>
    </location>
</feature>
<dbReference type="Gene3D" id="3.40.50.720">
    <property type="entry name" value="NAD(P)-binding Rossmann-like Domain"/>
    <property type="match status" value="1"/>
</dbReference>
<feature type="domain" description="GFO/IDH/MocA-like oxidoreductase" evidence="4">
    <location>
        <begin position="131"/>
        <end position="250"/>
    </location>
</feature>
<gene>
    <name evidence="5" type="primary">iolG</name>
    <name evidence="5" type="ORF">ACFQ19_02900</name>
</gene>
<evidence type="ECO:0000256" key="1">
    <source>
        <dbReference type="ARBA" id="ARBA00010928"/>
    </source>
</evidence>
<protein>
    <submittedName>
        <fullName evidence="5">Inositol 2-dehydrogenase</fullName>
        <ecNumber evidence="5">1.1.1.18</ecNumber>
    </submittedName>
</protein>
<dbReference type="GO" id="GO:0050112">
    <property type="term" value="F:inositol 2-dehydrogenase (NAD+) activity"/>
    <property type="evidence" value="ECO:0007669"/>
    <property type="project" value="UniProtKB-EC"/>
</dbReference>
<dbReference type="PANTHER" id="PTHR42840">
    <property type="entry name" value="NAD(P)-BINDING ROSSMANN-FOLD SUPERFAMILY PROTEIN-RELATED"/>
    <property type="match status" value="1"/>
</dbReference>
<dbReference type="InterPro" id="IPR030827">
    <property type="entry name" value="Myo_inos_IolG"/>
</dbReference>
<dbReference type="SUPFAM" id="SSF55347">
    <property type="entry name" value="Glyceraldehyde-3-phosphate dehydrogenase-like, C-terminal domain"/>
    <property type="match status" value="1"/>
</dbReference>
<evidence type="ECO:0000313" key="6">
    <source>
        <dbReference type="Proteomes" id="UP001597041"/>
    </source>
</evidence>
<dbReference type="EC" id="1.1.1.18" evidence="5"/>
<evidence type="ECO:0000256" key="2">
    <source>
        <dbReference type="ARBA" id="ARBA00023002"/>
    </source>
</evidence>
<comment type="caution">
    <text evidence="5">The sequence shown here is derived from an EMBL/GenBank/DDBJ whole genome shotgun (WGS) entry which is preliminary data.</text>
</comment>
<dbReference type="InterPro" id="IPR000683">
    <property type="entry name" value="Gfo/Idh/MocA-like_OxRdtase_N"/>
</dbReference>
<dbReference type="RefSeq" id="WP_379590796.1">
    <property type="nucleotide sequence ID" value="NZ_JBHTKK010000002.1"/>
</dbReference>
<comment type="similarity">
    <text evidence="1">Belongs to the Gfo/Idh/MocA family.</text>
</comment>
<keyword evidence="6" id="KW-1185">Reference proteome</keyword>
<dbReference type="InterPro" id="IPR055170">
    <property type="entry name" value="GFO_IDH_MocA-like_dom"/>
</dbReference>
<dbReference type="Proteomes" id="UP001597041">
    <property type="component" value="Unassembled WGS sequence"/>
</dbReference>
<dbReference type="Pfam" id="PF22725">
    <property type="entry name" value="GFO_IDH_MocA_C3"/>
    <property type="match status" value="1"/>
</dbReference>
<dbReference type="Pfam" id="PF01408">
    <property type="entry name" value="GFO_IDH_MocA"/>
    <property type="match status" value="1"/>
</dbReference>
<sequence length="341" mass="37936">MNKVTVAVIGAGRIGQLHIGNILKSSLYHLKAVADVYIDHLKGSQLEEDGVLITADTADIFQDPEIDAVFICSSTDTHAGYIIEAAQVKKHIFCEKPVSFNVEETRSALKEVKKNNVNLQIGFNRRFDKHFSKVQDAMMEGNIGTPQIIKITSRDPQAPVIEYVKRSGGMFMDMTIHDFDMARYLSNSEVIDVTVKADNLIDPEIGKCEDTDTAVILLTFENGAIGVIDNSRQAVYGYDQRIEVFGNKGLVSADNEEITNVRVANEAGTSIDPLKNFFLDRYHEAYEQEIECFAESILQNKPLVCSGEDGQKAELLAKAAKMSHLEQRTVKLTELEEQTTI</sequence>
<dbReference type="InterPro" id="IPR036291">
    <property type="entry name" value="NAD(P)-bd_dom_sf"/>
</dbReference>
<evidence type="ECO:0000259" key="4">
    <source>
        <dbReference type="Pfam" id="PF22725"/>
    </source>
</evidence>
<dbReference type="EMBL" id="JBHTKK010000002">
    <property type="protein sequence ID" value="MFD1064964.1"/>
    <property type="molecule type" value="Genomic_DNA"/>
</dbReference>
<evidence type="ECO:0000259" key="3">
    <source>
        <dbReference type="Pfam" id="PF01408"/>
    </source>
</evidence>
<reference evidence="6" key="1">
    <citation type="journal article" date="2019" name="Int. J. Syst. Evol. Microbiol.">
        <title>The Global Catalogue of Microorganisms (GCM) 10K type strain sequencing project: providing services to taxonomists for standard genome sequencing and annotation.</title>
        <authorList>
            <consortium name="The Broad Institute Genomics Platform"/>
            <consortium name="The Broad Institute Genome Sequencing Center for Infectious Disease"/>
            <person name="Wu L."/>
            <person name="Ma J."/>
        </authorList>
    </citation>
    <scope>NUCLEOTIDE SEQUENCE [LARGE SCALE GENOMIC DNA]</scope>
    <source>
        <strain evidence="6">CCUG 56608</strain>
    </source>
</reference>
<evidence type="ECO:0000313" key="5">
    <source>
        <dbReference type="EMBL" id="MFD1064964.1"/>
    </source>
</evidence>
<name>A0ABW3NDS6_9BACI</name>
<dbReference type="Gene3D" id="3.30.360.10">
    <property type="entry name" value="Dihydrodipicolinate Reductase, domain 2"/>
    <property type="match status" value="1"/>
</dbReference>